<feature type="region of interest" description="Disordered" evidence="2">
    <location>
        <begin position="1191"/>
        <end position="1226"/>
    </location>
</feature>
<feature type="region of interest" description="Disordered" evidence="2">
    <location>
        <begin position="868"/>
        <end position="890"/>
    </location>
</feature>
<dbReference type="InterPro" id="IPR057664">
    <property type="entry name" value="CEP152_PLK4_bind"/>
</dbReference>
<organism evidence="4 5">
    <name type="scientific">Aldrovandia affinis</name>
    <dbReference type="NCBI Taxonomy" id="143900"/>
    <lineage>
        <taxon>Eukaryota</taxon>
        <taxon>Metazoa</taxon>
        <taxon>Chordata</taxon>
        <taxon>Craniata</taxon>
        <taxon>Vertebrata</taxon>
        <taxon>Euteleostomi</taxon>
        <taxon>Actinopterygii</taxon>
        <taxon>Neopterygii</taxon>
        <taxon>Teleostei</taxon>
        <taxon>Notacanthiformes</taxon>
        <taxon>Halosauridae</taxon>
        <taxon>Aldrovandia</taxon>
    </lineage>
</organism>
<feature type="coiled-coil region" evidence="1">
    <location>
        <begin position="376"/>
        <end position="514"/>
    </location>
</feature>
<dbReference type="PANTHER" id="PTHR10337:SF6">
    <property type="entry name" value="CENTROSOMAL PROTEIN OF 152 KDA"/>
    <property type="match status" value="1"/>
</dbReference>
<feature type="compositionally biased region" description="Acidic residues" evidence="2">
    <location>
        <begin position="14"/>
        <end position="25"/>
    </location>
</feature>
<feature type="coiled-coil region" evidence="1">
    <location>
        <begin position="900"/>
        <end position="927"/>
    </location>
</feature>
<feature type="compositionally biased region" description="Basic and acidic residues" evidence="2">
    <location>
        <begin position="26"/>
        <end position="37"/>
    </location>
</feature>
<keyword evidence="5" id="KW-1185">Reference proteome</keyword>
<feature type="compositionally biased region" description="Polar residues" evidence="2">
    <location>
        <begin position="197"/>
        <end position="207"/>
    </location>
</feature>
<feature type="region of interest" description="Disordered" evidence="2">
    <location>
        <begin position="1256"/>
        <end position="1299"/>
    </location>
</feature>
<feature type="coiled-coil region" evidence="1">
    <location>
        <begin position="265"/>
        <end position="341"/>
    </location>
</feature>
<evidence type="ECO:0000313" key="4">
    <source>
        <dbReference type="EMBL" id="KAJ8393114.1"/>
    </source>
</evidence>
<evidence type="ECO:0000256" key="1">
    <source>
        <dbReference type="SAM" id="Coils"/>
    </source>
</evidence>
<dbReference type="Pfam" id="PF25769">
    <property type="entry name" value="PLK4_bind_CEP152"/>
    <property type="match status" value="1"/>
</dbReference>
<accession>A0AAD7RZB6</accession>
<feature type="compositionally biased region" description="Basic and acidic residues" evidence="2">
    <location>
        <begin position="1277"/>
        <end position="1292"/>
    </location>
</feature>
<feature type="coiled-coil region" evidence="1">
    <location>
        <begin position="955"/>
        <end position="1027"/>
    </location>
</feature>
<feature type="compositionally biased region" description="Low complexity" evidence="2">
    <location>
        <begin position="1215"/>
        <end position="1226"/>
    </location>
</feature>
<comment type="caution">
    <text evidence="4">The sequence shown here is derived from an EMBL/GenBank/DDBJ whole genome shotgun (WGS) entry which is preliminary data.</text>
</comment>
<feature type="compositionally biased region" description="Basic and acidic residues" evidence="2">
    <location>
        <begin position="1147"/>
        <end position="1158"/>
    </location>
</feature>
<protein>
    <recommendedName>
        <fullName evidence="3">CEP152 CEP63 binding coiled coil domain-containing protein</fullName>
    </recommendedName>
</protein>
<feature type="region of interest" description="Disordered" evidence="2">
    <location>
        <begin position="1"/>
        <end position="215"/>
    </location>
</feature>
<feature type="region of interest" description="Disordered" evidence="2">
    <location>
        <begin position="1399"/>
        <end position="1505"/>
    </location>
</feature>
<feature type="region of interest" description="Disordered" evidence="2">
    <location>
        <begin position="1144"/>
        <end position="1164"/>
    </location>
</feature>
<feature type="compositionally biased region" description="Basic and acidic residues" evidence="2">
    <location>
        <begin position="46"/>
        <end position="70"/>
    </location>
</feature>
<keyword evidence="1" id="KW-0175">Coiled coil</keyword>
<feature type="compositionally biased region" description="Basic and acidic residues" evidence="2">
    <location>
        <begin position="1256"/>
        <end position="1270"/>
    </location>
</feature>
<gene>
    <name evidence="4" type="ORF">AAFF_G00067970</name>
</gene>
<feature type="compositionally biased region" description="Acidic residues" evidence="2">
    <location>
        <begin position="91"/>
        <end position="106"/>
    </location>
</feature>
<feature type="compositionally biased region" description="Basic and acidic residues" evidence="2">
    <location>
        <begin position="1441"/>
        <end position="1452"/>
    </location>
</feature>
<feature type="compositionally biased region" description="Basic and acidic residues" evidence="2">
    <location>
        <begin position="1202"/>
        <end position="1213"/>
    </location>
</feature>
<feature type="region of interest" description="Disordered" evidence="2">
    <location>
        <begin position="780"/>
        <end position="799"/>
    </location>
</feature>
<dbReference type="InterPro" id="IPR051235">
    <property type="entry name" value="CEP152/SHC-Transforming"/>
</dbReference>
<feature type="region of interest" description="Disordered" evidence="2">
    <location>
        <begin position="1586"/>
        <end position="1627"/>
    </location>
</feature>
<proteinExistence type="predicted"/>
<dbReference type="GO" id="GO:0005813">
    <property type="term" value="C:centrosome"/>
    <property type="evidence" value="ECO:0007669"/>
    <property type="project" value="TreeGrafter"/>
</dbReference>
<reference evidence="4" key="1">
    <citation type="journal article" date="2023" name="Science">
        <title>Genome structures resolve the early diversification of teleost fishes.</title>
        <authorList>
            <person name="Parey E."/>
            <person name="Louis A."/>
            <person name="Montfort J."/>
            <person name="Bouchez O."/>
            <person name="Roques C."/>
            <person name="Iampietro C."/>
            <person name="Lluch J."/>
            <person name="Castinel A."/>
            <person name="Donnadieu C."/>
            <person name="Desvignes T."/>
            <person name="Floi Bucao C."/>
            <person name="Jouanno E."/>
            <person name="Wen M."/>
            <person name="Mejri S."/>
            <person name="Dirks R."/>
            <person name="Jansen H."/>
            <person name="Henkel C."/>
            <person name="Chen W.J."/>
            <person name="Zahm M."/>
            <person name="Cabau C."/>
            <person name="Klopp C."/>
            <person name="Thompson A.W."/>
            <person name="Robinson-Rechavi M."/>
            <person name="Braasch I."/>
            <person name="Lecointre G."/>
            <person name="Bobe J."/>
            <person name="Postlethwait J.H."/>
            <person name="Berthelot C."/>
            <person name="Roest Crollius H."/>
            <person name="Guiguen Y."/>
        </authorList>
    </citation>
    <scope>NUCLEOTIDE SEQUENCE</scope>
    <source>
        <strain evidence="4">NC1722</strain>
    </source>
</reference>
<feature type="compositionally biased region" description="Basic and acidic residues" evidence="2">
    <location>
        <begin position="1602"/>
        <end position="1627"/>
    </location>
</feature>
<dbReference type="GO" id="GO:0007099">
    <property type="term" value="P:centriole replication"/>
    <property type="evidence" value="ECO:0007669"/>
    <property type="project" value="TreeGrafter"/>
</dbReference>
<dbReference type="Proteomes" id="UP001221898">
    <property type="component" value="Unassembled WGS sequence"/>
</dbReference>
<dbReference type="Pfam" id="PF25770">
    <property type="entry name" value="CC_CEP63-bind_CEP152"/>
    <property type="match status" value="1"/>
</dbReference>
<evidence type="ECO:0000256" key="2">
    <source>
        <dbReference type="SAM" id="MobiDB-lite"/>
    </source>
</evidence>
<evidence type="ECO:0000313" key="5">
    <source>
        <dbReference type="Proteomes" id="UP001221898"/>
    </source>
</evidence>
<feature type="domain" description="CEP152 CEP63 binding coiled coil" evidence="3">
    <location>
        <begin position="1312"/>
        <end position="1362"/>
    </location>
</feature>
<dbReference type="InterPro" id="IPR057659">
    <property type="entry name" value="CEP152_CC"/>
</dbReference>
<name>A0AAD7RZB6_9TELE</name>
<dbReference type="EMBL" id="JAINUG010000140">
    <property type="protein sequence ID" value="KAJ8393114.1"/>
    <property type="molecule type" value="Genomic_DNA"/>
</dbReference>
<dbReference type="PANTHER" id="PTHR10337">
    <property type="entry name" value="SHC TRANSFORMING PROTEIN"/>
    <property type="match status" value="1"/>
</dbReference>
<sequence length="1656" mass="188733">MSIDFDSVALQTQQEEEEEEEYDPEDFAREQELHRLLTDLPDDMLEDSREGSSPEPEYHPCSDRSDDHRPPNCWEQQKDWPNQQGGPTAEDNYENDYGGEEYPYEDGEGHFDGRGHPHPHAGQEYANGGYAYPSLGTDESAIGKDFSTEEGYQYEPYPAQSGHPGEGFQHEPYPAQSGHPGEGSHRPEGDSEEQDYGDQTSTRQTFKNLEGEGPVENVLDRYQARYNPHQPRMFSSEVPCQDGRFEQLQRQFLDAGQNSTDHQQVAQLQILNQAQNRQREELEQRLEDGKRKIRYLEHQFNIVKDEKEGLAVSLREAGRLMEDAKEREIQLQGKVTALELQVQALNDREHENVKKQRVAEAAVDSVKQQMAELCRSDTLSRAREQHDRDLSALREQHQSHTLALQTNLDSLSQSLEEQTELCQRLREQLQKVEREREEEKLQRAGIINTLTQRLEESQQQCANLLQTGTAQELSHLRTQLQQAQSLKSINDNMNQSLQEELSELKEQISLYESGVKFGLISLDTNGGEWENQLSDSYVELGIKRTNWKNRKFHSSPLAAVGTDGSLSRDEMVVELKSELQRFLESLKGKRKKIGHLQEELNKAQSHAQDLRGQLERAERSVRDAKVRETSLEKHLESSAIAASPQDEQVKQHLQERVQALERQREELRRSEEKLKADNLQLCTKMREMIQEFDQEKQQAAERIERTQQQYRDDVVKRVHEELSREHAARMEELSAEAQLKIGLLEAQLAEASKEMSEVQECYVTLCKEKDQLEENLRHTMEEERKSREEELKAQLGDEKHRALEEQRVGLEEQNRAALEELREQNAQVLQQVQSQLARAKTAWQGEHNKAMQGALERVEKEWARRVEEAQGRGRMGSGGGAEDQASQTDSPDWLEARLGREAEVARAQAVEEALKRAKQELQDKHLADVAQQVESAVSRVRSCWLQEMTSLPEYKARLQMERQEWERQQEEAVAKQVSVALGEAEQSWLQTHQRKLEELEAESARQRAELREEVESLRRQLEWRREEEAASLKAELARAHASWGRDRQEEMSRVRAQNERDYRSFLEEQRGALEQARVREREEAERRAAETLAHKEAEFQRLLRARREEWDCERERQGREEREGHHEEALGEVRAALDQLHTLLTASDERPGEERETRCSGSPPQGALWVCVQAGCRDLISEAVAQAKQEWKKSAQGKLGRGSKETQDQRESDACQSSMSQPCSPSCVERVGRLQKQTQELQRHLEKACRQLQHTVRENKASTQRLREEQEAAIGEAQRESQRRLEEARRSGGESCSSVAQGSSQQCLQAGLEEMKEQYMRAVQKIRGDMLRYLQESKERAALLIGQEVLRERRDTARRMRRYYLSCLQELLQEAGTSQGAEKKILSAASKLAAMTKALETPLSKRREGKSASKAKAAPTEDQTRRALTPPPGARRPRGRGLADRKESESDRTSPGTGASKIDAIATPHGVLSTGEVPCHDSLKLSKRTTPPQEPHFLSRELGGGASRFSIGDVTAANVTVRTQSRELFLSDGRPGQTGASSEPLLIQEAPVRDEGSQSDWSGVSVGLGHFDLLFPKPFPLSDTDEDGHLTSFRTTAWPDASGHREVPKASEGRRDPTPGSEGERIRRVGAKSLLSELRACQQDSGFDSPLSLLHK</sequence>
<evidence type="ECO:0000259" key="3">
    <source>
        <dbReference type="Pfam" id="PF25770"/>
    </source>
</evidence>